<feature type="binding site" evidence="14">
    <location>
        <position position="218"/>
    </location>
    <ligand>
        <name>Mg(2+)</name>
        <dbReference type="ChEBI" id="CHEBI:18420"/>
    </ligand>
</feature>
<dbReference type="PANTHER" id="PTHR42979:SF1">
    <property type="entry name" value="3-ISOPROPYLMALATE DEHYDROGENASE"/>
    <property type="match status" value="1"/>
</dbReference>
<organism evidence="17 18">
    <name type="scientific">Prosthecochloris aestuarii (strain DSM 271 / SK 413)</name>
    <dbReference type="NCBI Taxonomy" id="290512"/>
    <lineage>
        <taxon>Bacteria</taxon>
        <taxon>Pseudomonadati</taxon>
        <taxon>Chlorobiota</taxon>
        <taxon>Chlorobiia</taxon>
        <taxon>Chlorobiales</taxon>
        <taxon>Chlorobiaceae</taxon>
        <taxon>Prosthecochloris</taxon>
    </lineage>
</organism>
<dbReference type="HAMAP" id="MF_01033">
    <property type="entry name" value="LeuB_type1"/>
    <property type="match status" value="1"/>
</dbReference>
<feature type="binding site" evidence="14">
    <location>
        <position position="133"/>
    </location>
    <ligand>
        <name>substrate</name>
    </ligand>
</feature>
<dbReference type="GO" id="GO:0003862">
    <property type="term" value="F:3-isopropylmalate dehydrogenase activity"/>
    <property type="evidence" value="ECO:0007669"/>
    <property type="project" value="UniProtKB-UniRule"/>
</dbReference>
<comment type="subunit">
    <text evidence="5 14 15">Homodimer.</text>
</comment>
<dbReference type="SMART" id="SM01329">
    <property type="entry name" value="Iso_dh"/>
    <property type="match status" value="1"/>
</dbReference>
<name>B4S6N2_PROA2</name>
<dbReference type="GO" id="GO:0005829">
    <property type="term" value="C:cytosol"/>
    <property type="evidence" value="ECO:0007669"/>
    <property type="project" value="TreeGrafter"/>
</dbReference>
<keyword evidence="13 14" id="KW-0100">Branched-chain amino acid biosynthesis</keyword>
<comment type="catalytic activity">
    <reaction evidence="1 14 15">
        <text>(2R,3S)-3-isopropylmalate + NAD(+) = 4-methyl-2-oxopentanoate + CO2 + NADH</text>
        <dbReference type="Rhea" id="RHEA:32271"/>
        <dbReference type="ChEBI" id="CHEBI:16526"/>
        <dbReference type="ChEBI" id="CHEBI:17865"/>
        <dbReference type="ChEBI" id="CHEBI:35121"/>
        <dbReference type="ChEBI" id="CHEBI:57540"/>
        <dbReference type="ChEBI" id="CHEBI:57945"/>
        <dbReference type="EC" id="1.1.1.85"/>
    </reaction>
</comment>
<keyword evidence="11 14" id="KW-0520">NAD</keyword>
<feature type="binding site" evidence="14">
    <location>
        <position position="95"/>
    </location>
    <ligand>
        <name>substrate</name>
    </ligand>
</feature>
<feature type="binding site" evidence="14">
    <location>
        <position position="246"/>
    </location>
    <ligand>
        <name>Mg(2+)</name>
        <dbReference type="ChEBI" id="CHEBI:18420"/>
    </ligand>
</feature>
<feature type="binding site" evidence="14">
    <location>
        <position position="105"/>
    </location>
    <ligand>
        <name>substrate</name>
    </ligand>
</feature>
<evidence type="ECO:0000256" key="15">
    <source>
        <dbReference type="RuleBase" id="RU004445"/>
    </source>
</evidence>
<dbReference type="InterPro" id="IPR019818">
    <property type="entry name" value="IsoCit/isopropylmalate_DH_CS"/>
</dbReference>
<dbReference type="HOGENOM" id="CLU_031953_0_3_10"/>
<evidence type="ECO:0000256" key="1">
    <source>
        <dbReference type="ARBA" id="ARBA00000624"/>
    </source>
</evidence>
<evidence type="ECO:0000256" key="14">
    <source>
        <dbReference type="HAMAP-Rule" id="MF_01033"/>
    </source>
</evidence>
<dbReference type="eggNOG" id="COG0473">
    <property type="taxonomic scope" value="Bacteria"/>
</dbReference>
<dbReference type="GO" id="GO:0009098">
    <property type="term" value="P:L-leucine biosynthetic process"/>
    <property type="evidence" value="ECO:0007669"/>
    <property type="project" value="UniProtKB-UniRule"/>
</dbReference>
<evidence type="ECO:0000256" key="3">
    <source>
        <dbReference type="ARBA" id="ARBA00004762"/>
    </source>
</evidence>
<feature type="site" description="Important for catalysis" evidence="14">
    <location>
        <position position="140"/>
    </location>
</feature>
<evidence type="ECO:0000256" key="2">
    <source>
        <dbReference type="ARBA" id="ARBA00001936"/>
    </source>
</evidence>
<dbReference type="SUPFAM" id="SSF53659">
    <property type="entry name" value="Isocitrate/Isopropylmalate dehydrogenase-like"/>
    <property type="match status" value="1"/>
</dbReference>
<evidence type="ECO:0000313" key="17">
    <source>
        <dbReference type="EMBL" id="ACF45787.1"/>
    </source>
</evidence>
<keyword evidence="18" id="KW-1185">Reference proteome</keyword>
<keyword evidence="12 14" id="KW-0464">Manganese</keyword>
<evidence type="ECO:0000256" key="10">
    <source>
        <dbReference type="ARBA" id="ARBA00023002"/>
    </source>
</evidence>
<dbReference type="NCBIfam" id="TIGR00169">
    <property type="entry name" value="leuB"/>
    <property type="match status" value="1"/>
</dbReference>
<comment type="cofactor">
    <cofactor evidence="2">
        <name>Mn(2+)</name>
        <dbReference type="ChEBI" id="CHEBI:29035"/>
    </cofactor>
</comment>
<evidence type="ECO:0000256" key="9">
    <source>
        <dbReference type="ARBA" id="ARBA00022842"/>
    </source>
</evidence>
<keyword evidence="10 14" id="KW-0560">Oxidoreductase</keyword>
<proteinExistence type="inferred from homology"/>
<dbReference type="UniPathway" id="UPA00048">
    <property type="reaction ID" value="UER00072"/>
</dbReference>
<keyword evidence="14" id="KW-0963">Cytoplasm</keyword>
<dbReference type="RefSeq" id="WP_012505324.1">
    <property type="nucleotide sequence ID" value="NC_011059.1"/>
</dbReference>
<dbReference type="FunFam" id="3.40.718.10:FF:000006">
    <property type="entry name" value="3-isopropylmalate dehydrogenase"/>
    <property type="match status" value="1"/>
</dbReference>
<feature type="binding site" evidence="14">
    <location>
        <position position="218"/>
    </location>
    <ligand>
        <name>substrate</name>
    </ligand>
</feature>
<feature type="binding site" evidence="14">
    <location>
        <begin position="75"/>
        <end position="88"/>
    </location>
    <ligand>
        <name>NAD(+)</name>
        <dbReference type="ChEBI" id="CHEBI:57540"/>
    </ligand>
</feature>
<dbReference type="EMBL" id="CP001108">
    <property type="protein sequence ID" value="ACF45787.1"/>
    <property type="molecule type" value="Genomic_DNA"/>
</dbReference>
<evidence type="ECO:0000256" key="5">
    <source>
        <dbReference type="ARBA" id="ARBA00011738"/>
    </source>
</evidence>
<feature type="site" description="Important for catalysis" evidence="14">
    <location>
        <position position="186"/>
    </location>
</feature>
<comment type="cofactor">
    <cofactor evidence="14 15">
        <name>Mg(2+)</name>
        <dbReference type="ChEBI" id="CHEBI:18420"/>
    </cofactor>
    <cofactor evidence="14 15">
        <name>Mn(2+)</name>
        <dbReference type="ChEBI" id="CHEBI:29035"/>
    </cofactor>
    <text evidence="14 15">Binds 1 Mg(2+) or Mn(2+) ion per subunit.</text>
</comment>
<comment type="similarity">
    <text evidence="4 14">Belongs to the isocitrate and isopropylmalate dehydrogenases family. LeuB type 1 subfamily.</text>
</comment>
<accession>B4S6N2</accession>
<evidence type="ECO:0000256" key="8">
    <source>
        <dbReference type="ARBA" id="ARBA00022723"/>
    </source>
</evidence>
<gene>
    <name evidence="14" type="primary">leuB</name>
    <name evidence="17" type="ordered locus">Paes_0740</name>
</gene>
<dbReference type="PROSITE" id="PS00470">
    <property type="entry name" value="IDH_IMDH"/>
    <property type="match status" value="1"/>
</dbReference>
<keyword evidence="8 14" id="KW-0479">Metal-binding</keyword>
<dbReference type="EC" id="1.1.1.85" evidence="14"/>
<feature type="domain" description="Isopropylmalate dehydrogenase-like" evidence="16">
    <location>
        <begin position="3"/>
        <end position="346"/>
    </location>
</feature>
<dbReference type="PANTHER" id="PTHR42979">
    <property type="entry name" value="3-ISOPROPYLMALATE DEHYDROGENASE"/>
    <property type="match status" value="1"/>
</dbReference>
<dbReference type="Gene3D" id="3.40.718.10">
    <property type="entry name" value="Isopropylmalate Dehydrogenase"/>
    <property type="match status" value="1"/>
</dbReference>
<dbReference type="InterPro" id="IPR024084">
    <property type="entry name" value="IsoPropMal-DH-like_dom"/>
</dbReference>
<evidence type="ECO:0000256" key="13">
    <source>
        <dbReference type="ARBA" id="ARBA00023304"/>
    </source>
</evidence>
<dbReference type="GO" id="GO:0000287">
    <property type="term" value="F:magnesium ion binding"/>
    <property type="evidence" value="ECO:0007669"/>
    <property type="project" value="InterPro"/>
</dbReference>
<feature type="binding site" evidence="14">
    <location>
        <position position="242"/>
    </location>
    <ligand>
        <name>Mg(2+)</name>
        <dbReference type="ChEBI" id="CHEBI:18420"/>
    </ligand>
</feature>
<sequence>MFKIVSIPGDGIGPEVVASAIRVINTLARQHGLEITIEEHLFGGASYDVHGEMLTQETLEACRKCDAVLLGAVGGPKWENLPHEKKPEAALLGIRKELGLFANFRPAKVYDALVNASSLKPEILAGTDFMVIRELTGGIYFGEPRGYDDTRGWNTMVYEHYEVERIARLAFDAAMKRKKQLVSIDKANVLESSQFWRNIVHEVHKDFPEVELIDMYVDNAAMQIVRDPKQFDVIVTKNLFGDILSDISGMITGSLGMLPSASIGSSHALYEPIHGSAPDIAGQNKANPIATIASAAMMFEHSFCMKNVADEIYSAIEKTLASGFRTADIANPEDTIVSTTEMTDAIVANLEAS</sequence>
<feature type="binding site" evidence="14">
    <location>
        <begin position="275"/>
        <end position="287"/>
    </location>
    <ligand>
        <name>NAD(+)</name>
        <dbReference type="ChEBI" id="CHEBI:57540"/>
    </ligand>
</feature>
<evidence type="ECO:0000256" key="6">
    <source>
        <dbReference type="ARBA" id="ARBA00022430"/>
    </source>
</evidence>
<evidence type="ECO:0000256" key="7">
    <source>
        <dbReference type="ARBA" id="ARBA00022605"/>
    </source>
</evidence>
<comment type="function">
    <text evidence="14 15">Catalyzes the oxidation of 3-carboxy-2-hydroxy-4-methylpentanoate (3-isopropylmalate) to 3-carboxy-4-methyl-2-oxopentanoate. The product decarboxylates to 4-methyl-2 oxopentanoate.</text>
</comment>
<dbReference type="STRING" id="290512.Paes_0740"/>
<comment type="subcellular location">
    <subcellularLocation>
        <location evidence="14">Cytoplasm</location>
    </subcellularLocation>
</comment>
<dbReference type="Proteomes" id="UP000002725">
    <property type="component" value="Chromosome"/>
</dbReference>
<evidence type="ECO:0000256" key="4">
    <source>
        <dbReference type="ARBA" id="ARBA00008319"/>
    </source>
</evidence>
<evidence type="ECO:0000313" key="18">
    <source>
        <dbReference type="Proteomes" id="UP000002725"/>
    </source>
</evidence>
<dbReference type="GO" id="GO:0051287">
    <property type="term" value="F:NAD binding"/>
    <property type="evidence" value="ECO:0007669"/>
    <property type="project" value="InterPro"/>
</dbReference>
<dbReference type="Pfam" id="PF00180">
    <property type="entry name" value="Iso_dh"/>
    <property type="match status" value="1"/>
</dbReference>
<dbReference type="AlphaFoldDB" id="B4S6N2"/>
<evidence type="ECO:0000259" key="16">
    <source>
        <dbReference type="SMART" id="SM01329"/>
    </source>
</evidence>
<keyword evidence="7 14" id="KW-0028">Amino-acid biosynthesis</keyword>
<keyword evidence="6 14" id="KW-0432">Leucine biosynthesis</keyword>
<keyword evidence="9 14" id="KW-0460">Magnesium</keyword>
<protein>
    <recommendedName>
        <fullName evidence="14">3-isopropylmalate dehydrogenase</fullName>
        <ecNumber evidence="14">1.1.1.85</ecNumber>
    </recommendedName>
    <alternativeName>
        <fullName evidence="14">3-IPM-DH</fullName>
    </alternativeName>
    <alternativeName>
        <fullName evidence="14">Beta-IPM dehydrogenase</fullName>
        <shortName evidence="14">IMDH</shortName>
    </alternativeName>
</protein>
<reference evidence="17" key="1">
    <citation type="submission" date="2008-06" db="EMBL/GenBank/DDBJ databases">
        <title>Complete sequence of chromosome of Prosthecochloris aestuarii DSM 271.</title>
        <authorList>
            <consortium name="US DOE Joint Genome Institute"/>
            <person name="Lucas S."/>
            <person name="Copeland A."/>
            <person name="Lapidus A."/>
            <person name="Glavina del Rio T."/>
            <person name="Dalin E."/>
            <person name="Tice H."/>
            <person name="Bruce D."/>
            <person name="Goodwin L."/>
            <person name="Pitluck S."/>
            <person name="Schmutz J."/>
            <person name="Larimer F."/>
            <person name="Land M."/>
            <person name="Hauser L."/>
            <person name="Kyrpides N."/>
            <person name="Anderson I."/>
            <person name="Liu Z."/>
            <person name="Li T."/>
            <person name="Zhao F."/>
            <person name="Overmann J."/>
            <person name="Bryant D.A."/>
            <person name="Richardson P."/>
        </authorList>
    </citation>
    <scope>NUCLEOTIDE SEQUENCE [LARGE SCALE GENOMIC DNA]</scope>
    <source>
        <strain evidence="17">DSM 271</strain>
    </source>
</reference>
<evidence type="ECO:0000256" key="11">
    <source>
        <dbReference type="ARBA" id="ARBA00023027"/>
    </source>
</evidence>
<comment type="pathway">
    <text evidence="3 14 15">Amino-acid biosynthesis; L-leucine biosynthesis; L-leucine from 3-methyl-2-oxobutanoate: step 3/4.</text>
</comment>
<dbReference type="InterPro" id="IPR004429">
    <property type="entry name" value="Isopropylmalate_DH"/>
</dbReference>
<dbReference type="KEGG" id="paa:Paes_0740"/>
<evidence type="ECO:0000256" key="12">
    <source>
        <dbReference type="ARBA" id="ARBA00023211"/>
    </source>
</evidence>